<evidence type="ECO:0000259" key="3">
    <source>
        <dbReference type="Pfam" id="PF17919"/>
    </source>
</evidence>
<feature type="domain" description="Integrase zinc-binding" evidence="4">
    <location>
        <begin position="213"/>
        <end position="266"/>
    </location>
</feature>
<proteinExistence type="predicted"/>
<dbReference type="Gene3D" id="3.30.70.270">
    <property type="match status" value="1"/>
</dbReference>
<name>A0A9P0U023_PIEBR</name>
<dbReference type="AlphaFoldDB" id="A0A9P0U023"/>
<dbReference type="InterPro" id="IPR041577">
    <property type="entry name" value="RT_RNaseH_2"/>
</dbReference>
<dbReference type="CDD" id="cd09274">
    <property type="entry name" value="RNase_HI_RT_Ty3"/>
    <property type="match status" value="1"/>
</dbReference>
<dbReference type="Proteomes" id="UP001152562">
    <property type="component" value="Unassembled WGS sequence"/>
</dbReference>
<dbReference type="PANTHER" id="PTHR37984">
    <property type="entry name" value="PROTEIN CBG26694"/>
    <property type="match status" value="1"/>
</dbReference>
<evidence type="ECO:0000313" key="5">
    <source>
        <dbReference type="EMBL" id="CAH4038754.1"/>
    </source>
</evidence>
<sequence length="295" mass="33724">MANFYNKFIPNLASITNTLNNLLKKESSFQWTTQCEEAFTKIRKEILSERVLTHFDPTKSLVLATDASPLGLGAVLSHRLTDGSERPVAFASRTLSDSEKRYSQIDKEATAIHWGLNKFFYYIIITDHKPLTSIFHPNKTLPAMSTMSTMMNITLRPLLINPNTIATETKNDSEHRPLLQALNSGISLRTLGFKDNEFTLHDGCILRGARVLIPRTLHERVLNKLHIGHPGIVKMKLLARSFVYWKGIDNDIEKKVRSCRTCRLQQNEPEKAPLHHWERPDGPWQRLHTDFAGPF</sequence>
<keyword evidence="6" id="KW-1185">Reference proteome</keyword>
<accession>A0A9P0U023</accession>
<dbReference type="InterPro" id="IPR043128">
    <property type="entry name" value="Rev_trsase/Diguanyl_cyclase"/>
</dbReference>
<dbReference type="FunFam" id="1.10.340.70:FF:000003">
    <property type="entry name" value="Protein CBG25708"/>
    <property type="match status" value="1"/>
</dbReference>
<gene>
    <name evidence="5" type="ORF">PIBRA_LOCUS14257</name>
</gene>
<dbReference type="InterPro" id="IPR050951">
    <property type="entry name" value="Retrovirus_Pol_polyprotein"/>
</dbReference>
<dbReference type="PANTHER" id="PTHR37984:SF5">
    <property type="entry name" value="PROTEIN NYNRIN-LIKE"/>
    <property type="match status" value="1"/>
</dbReference>
<dbReference type="InterPro" id="IPR041588">
    <property type="entry name" value="Integrase_H2C2"/>
</dbReference>
<protein>
    <recommendedName>
        <fullName evidence="1">RNA-directed DNA polymerase</fullName>
        <ecNumber evidence="1">2.7.7.49</ecNumber>
    </recommendedName>
</protein>
<dbReference type="Pfam" id="PF17921">
    <property type="entry name" value="Integrase_H2C2"/>
    <property type="match status" value="1"/>
</dbReference>
<reference evidence="5" key="1">
    <citation type="submission" date="2022-05" db="EMBL/GenBank/DDBJ databases">
        <authorList>
            <person name="Okamura Y."/>
        </authorList>
    </citation>
    <scope>NUCLEOTIDE SEQUENCE</scope>
</reference>
<evidence type="ECO:0000256" key="1">
    <source>
        <dbReference type="ARBA" id="ARBA00012493"/>
    </source>
</evidence>
<evidence type="ECO:0000256" key="2">
    <source>
        <dbReference type="ARBA" id="ARBA00023268"/>
    </source>
</evidence>
<dbReference type="Pfam" id="PF17919">
    <property type="entry name" value="RT_RNaseH_2"/>
    <property type="match status" value="1"/>
</dbReference>
<keyword evidence="2" id="KW-0511">Multifunctional enzyme</keyword>
<dbReference type="Gene3D" id="1.10.340.70">
    <property type="match status" value="1"/>
</dbReference>
<comment type="caution">
    <text evidence="5">The sequence shown here is derived from an EMBL/GenBank/DDBJ whole genome shotgun (WGS) entry which is preliminary data.</text>
</comment>
<dbReference type="FunFam" id="3.30.70.270:FF:000020">
    <property type="entry name" value="Transposon Tf2-6 polyprotein-like Protein"/>
    <property type="match status" value="1"/>
</dbReference>
<dbReference type="InterPro" id="IPR043502">
    <property type="entry name" value="DNA/RNA_pol_sf"/>
</dbReference>
<dbReference type="SUPFAM" id="SSF56672">
    <property type="entry name" value="DNA/RNA polymerases"/>
    <property type="match status" value="1"/>
</dbReference>
<feature type="domain" description="Reverse transcriptase/retrotransposon-derived protein RNase H-like" evidence="3">
    <location>
        <begin position="31"/>
        <end position="124"/>
    </location>
</feature>
<evidence type="ECO:0000313" key="6">
    <source>
        <dbReference type="Proteomes" id="UP001152562"/>
    </source>
</evidence>
<organism evidence="5 6">
    <name type="scientific">Pieris brassicae</name>
    <name type="common">White butterfly</name>
    <name type="synonym">Large white butterfly</name>
    <dbReference type="NCBI Taxonomy" id="7116"/>
    <lineage>
        <taxon>Eukaryota</taxon>
        <taxon>Metazoa</taxon>
        <taxon>Ecdysozoa</taxon>
        <taxon>Arthropoda</taxon>
        <taxon>Hexapoda</taxon>
        <taxon>Insecta</taxon>
        <taxon>Pterygota</taxon>
        <taxon>Neoptera</taxon>
        <taxon>Endopterygota</taxon>
        <taxon>Lepidoptera</taxon>
        <taxon>Glossata</taxon>
        <taxon>Ditrysia</taxon>
        <taxon>Papilionoidea</taxon>
        <taxon>Pieridae</taxon>
        <taxon>Pierinae</taxon>
        <taxon>Pieris</taxon>
    </lineage>
</organism>
<evidence type="ECO:0000259" key="4">
    <source>
        <dbReference type="Pfam" id="PF17921"/>
    </source>
</evidence>
<dbReference type="EMBL" id="CALOZG010000087">
    <property type="protein sequence ID" value="CAH4038754.1"/>
    <property type="molecule type" value="Genomic_DNA"/>
</dbReference>
<dbReference type="GO" id="GO:0003964">
    <property type="term" value="F:RNA-directed DNA polymerase activity"/>
    <property type="evidence" value="ECO:0007669"/>
    <property type="project" value="UniProtKB-EC"/>
</dbReference>
<dbReference type="EC" id="2.7.7.49" evidence="1"/>